<dbReference type="InterPro" id="IPR015943">
    <property type="entry name" value="WD40/YVTN_repeat-like_dom_sf"/>
</dbReference>
<dbReference type="Pfam" id="PF13360">
    <property type="entry name" value="PQQ_2"/>
    <property type="match status" value="1"/>
</dbReference>
<proteinExistence type="predicted"/>
<dbReference type="InterPro" id="IPR018391">
    <property type="entry name" value="PQQ_b-propeller_rpt"/>
</dbReference>
<dbReference type="Gene3D" id="2.130.10.10">
    <property type="entry name" value="YVTN repeat-like/Quinoprotein amine dehydrogenase"/>
    <property type="match status" value="1"/>
</dbReference>
<sequence>MNRSRLALLLAVAAVLVTIGLKCGGPPTVPVITFAPESTWVNAPTEIRVYATSPGKKDIRYITDLGNSTADTSDVWSSGDTAQVFPKWTATGDFTYKIMAFLDADPTKTSEYSAPKTIKVLPNNYPESLLVEAPPVAVKNVSALFQFRAVDPEGDSIQFYVNWGDGSKGWLAGWVASGAWAEGSHTFTNLGTFWVKFKARDKKKSESPFDSVQVEVGTAGAVIAWVQPGDDEGEPLPVGTSPALVIAGDTLIYSGGCDDGYFYSITYGKFKKEKRGSAVAAENVFTGHPAYCAQTGHIIAGNEDGELYAFNTALGTSDWHYPGKTREDSLTWIEWGTPAINGNKIYIPREKLAARGEDDKLYALQDNGSSVSLIGSYRFPMSISTPVVDGAGNVYVGSDSGVLYCLPPSINSVTWSKQLQVGELRGLCLDDVGTLYLTSEFGNVYAINKDNGEIIWDVTPDPGREPHKIVIAPGALFLTTSSGRLYKLNPTTGATIWQKQVSPSDMPACPVLGGTEVIYCLDDDDILYCVKQSDGTVMWWCNCPQQAGHGRRTRSTRLTSEYGAALTIAPDGNIIVVGEEAMYKVAGYPEHLLPTTAPWPKWQKDQYNTGKK</sequence>
<dbReference type="EMBL" id="DSUT01000023">
    <property type="protein sequence ID" value="HGK27592.1"/>
    <property type="molecule type" value="Genomic_DNA"/>
</dbReference>
<feature type="domain" description="Pyrrolo-quinoline quinone repeat" evidence="1">
    <location>
        <begin position="386"/>
        <end position="502"/>
    </location>
</feature>
<dbReference type="InterPro" id="IPR011047">
    <property type="entry name" value="Quinoprotein_ADH-like_sf"/>
</dbReference>
<dbReference type="PANTHER" id="PTHR34512">
    <property type="entry name" value="CELL SURFACE PROTEIN"/>
    <property type="match status" value="1"/>
</dbReference>
<gene>
    <name evidence="2" type="ORF">ENS41_01375</name>
</gene>
<dbReference type="Gene3D" id="2.40.10.480">
    <property type="match status" value="1"/>
</dbReference>
<accession>A0A7C4CA55</accession>
<reference evidence="2" key="1">
    <citation type="journal article" date="2020" name="mSystems">
        <title>Genome- and Community-Level Interaction Insights into Carbon Utilization and Element Cycling Functions of Hydrothermarchaeota in Hydrothermal Sediment.</title>
        <authorList>
            <person name="Zhou Z."/>
            <person name="Liu Y."/>
            <person name="Xu W."/>
            <person name="Pan J."/>
            <person name="Luo Z.H."/>
            <person name="Li M."/>
        </authorList>
    </citation>
    <scope>NUCLEOTIDE SEQUENCE [LARGE SCALE GENOMIC DNA]</scope>
    <source>
        <strain evidence="2">SpSt-488</strain>
    </source>
</reference>
<dbReference type="InterPro" id="IPR013783">
    <property type="entry name" value="Ig-like_fold"/>
</dbReference>
<dbReference type="SUPFAM" id="SSF49299">
    <property type="entry name" value="PKD domain"/>
    <property type="match status" value="1"/>
</dbReference>
<dbReference type="InterPro" id="IPR035986">
    <property type="entry name" value="PKD_dom_sf"/>
</dbReference>
<dbReference type="CDD" id="cd00146">
    <property type="entry name" value="PKD"/>
    <property type="match status" value="1"/>
</dbReference>
<comment type="caution">
    <text evidence="2">The sequence shown here is derived from an EMBL/GenBank/DDBJ whole genome shotgun (WGS) entry which is preliminary data.</text>
</comment>
<dbReference type="SUPFAM" id="SSF50998">
    <property type="entry name" value="Quinoprotein alcohol dehydrogenase-like"/>
    <property type="match status" value="1"/>
</dbReference>
<evidence type="ECO:0000259" key="1">
    <source>
        <dbReference type="Pfam" id="PF13360"/>
    </source>
</evidence>
<dbReference type="AlphaFoldDB" id="A0A7C4CA55"/>
<dbReference type="SMART" id="SM00564">
    <property type="entry name" value="PQQ"/>
    <property type="match status" value="5"/>
</dbReference>
<protein>
    <recommendedName>
        <fullName evidence="1">Pyrrolo-quinoline quinone repeat domain-containing protein</fullName>
    </recommendedName>
</protein>
<evidence type="ECO:0000313" key="2">
    <source>
        <dbReference type="EMBL" id="HGK27592.1"/>
    </source>
</evidence>
<name>A0A7C4CA55_UNCW3</name>
<dbReference type="InterPro" id="IPR002372">
    <property type="entry name" value="PQQ_rpt_dom"/>
</dbReference>
<dbReference type="Gene3D" id="2.60.40.10">
    <property type="entry name" value="Immunoglobulins"/>
    <property type="match status" value="1"/>
</dbReference>
<dbReference type="PANTHER" id="PTHR34512:SF30">
    <property type="entry name" value="OUTER MEMBRANE PROTEIN ASSEMBLY FACTOR BAMB"/>
    <property type="match status" value="1"/>
</dbReference>
<organism evidence="2">
    <name type="scientific">candidate division WOR-3 bacterium</name>
    <dbReference type="NCBI Taxonomy" id="2052148"/>
    <lineage>
        <taxon>Bacteria</taxon>
        <taxon>Bacteria division WOR-3</taxon>
    </lineage>
</organism>